<dbReference type="SUPFAM" id="SSF50978">
    <property type="entry name" value="WD40 repeat-like"/>
    <property type="match status" value="1"/>
</dbReference>
<sequence>MSIRDKHIIIKEKVLSTVTTPLRSTQRIRYTCFEVSQNFLIFGATSGGIYIFQRDPCNFIQLAPNKEGAVTKVCMSKDEKFIAFSTARGISCVYEWNIDDKAKLINKSLEHSGYTITELVWSDTCNQLYVGDNVGRLSVINVSMFMSKTIFQLPAFVFMQLESAIVQVSCFENFLLFGLFKNFNEYVSKAPEEFLRSLCDLNRQYAQGMCCFCSNQLNEPIDVSWNELMKLVLKSLGGPLTIKLMEDYTSDIPSSKLDVSFYRACMLSSSLLAHCPEQHSSILSSYCDTVCKPSHEVSEDSDLYLLNNEIAVDSIRNSHHKTELGVSGSIGSIFEEDCKNVHTLIFLLENILIELYLYF</sequence>
<dbReference type="Proteomes" id="UP000466442">
    <property type="component" value="Linkage Group LG1"/>
</dbReference>
<dbReference type="Gene3D" id="2.130.10.10">
    <property type="entry name" value="YVTN repeat-like/Quinoprotein amine dehydrogenase"/>
    <property type="match status" value="1"/>
</dbReference>
<evidence type="ECO:0000313" key="2">
    <source>
        <dbReference type="Proteomes" id="UP000466442"/>
    </source>
</evidence>
<keyword evidence="2" id="KW-1185">Reference proteome</keyword>
<dbReference type="PANTHER" id="PTHR23287">
    <property type="entry name" value="RUBY-EYE2-LIKE PROTEIN"/>
    <property type="match status" value="1"/>
</dbReference>
<proteinExistence type="predicted"/>
<dbReference type="GO" id="GO:0048066">
    <property type="term" value="P:developmental pigmentation"/>
    <property type="evidence" value="ECO:0007669"/>
    <property type="project" value="TreeGrafter"/>
</dbReference>
<reference evidence="1" key="1">
    <citation type="journal article" date="2021" name="Mol. Ecol. Resour.">
        <title>Apolygus lucorum genome provides insights into omnivorousness and mesophyll feeding.</title>
        <authorList>
            <person name="Liu Y."/>
            <person name="Liu H."/>
            <person name="Wang H."/>
            <person name="Huang T."/>
            <person name="Liu B."/>
            <person name="Yang B."/>
            <person name="Yin L."/>
            <person name="Li B."/>
            <person name="Zhang Y."/>
            <person name="Zhang S."/>
            <person name="Jiang F."/>
            <person name="Zhang X."/>
            <person name="Ren Y."/>
            <person name="Wang B."/>
            <person name="Wang S."/>
            <person name="Lu Y."/>
            <person name="Wu K."/>
            <person name="Fan W."/>
            <person name="Wang G."/>
        </authorList>
    </citation>
    <scope>NUCLEOTIDE SEQUENCE</scope>
    <source>
        <strain evidence="1">12Hb</strain>
    </source>
</reference>
<gene>
    <name evidence="1" type="ORF">GE061_000770</name>
</gene>
<dbReference type="GO" id="GO:0005737">
    <property type="term" value="C:cytoplasm"/>
    <property type="evidence" value="ECO:0007669"/>
    <property type="project" value="TreeGrafter"/>
</dbReference>
<dbReference type="PANTHER" id="PTHR23287:SF18">
    <property type="entry name" value="BLOC-2 COMPLEX MEMBER HPS5"/>
    <property type="match status" value="1"/>
</dbReference>
<protein>
    <submittedName>
        <fullName evidence="1">Uncharacterized protein</fullName>
    </submittedName>
</protein>
<dbReference type="EMBL" id="WIXP02000001">
    <property type="protein sequence ID" value="KAF6216428.1"/>
    <property type="molecule type" value="Genomic_DNA"/>
</dbReference>
<dbReference type="InterPro" id="IPR015943">
    <property type="entry name" value="WD40/YVTN_repeat-like_dom_sf"/>
</dbReference>
<accession>A0A8S9Y7E4</accession>
<organism evidence="1 2">
    <name type="scientific">Apolygus lucorum</name>
    <name type="common">Small green plant bug</name>
    <name type="synonym">Lygocoris lucorum</name>
    <dbReference type="NCBI Taxonomy" id="248454"/>
    <lineage>
        <taxon>Eukaryota</taxon>
        <taxon>Metazoa</taxon>
        <taxon>Ecdysozoa</taxon>
        <taxon>Arthropoda</taxon>
        <taxon>Hexapoda</taxon>
        <taxon>Insecta</taxon>
        <taxon>Pterygota</taxon>
        <taxon>Neoptera</taxon>
        <taxon>Paraneoptera</taxon>
        <taxon>Hemiptera</taxon>
        <taxon>Heteroptera</taxon>
        <taxon>Panheteroptera</taxon>
        <taxon>Cimicomorpha</taxon>
        <taxon>Miridae</taxon>
        <taxon>Mirini</taxon>
        <taxon>Apolygus</taxon>
    </lineage>
</organism>
<dbReference type="InterPro" id="IPR036322">
    <property type="entry name" value="WD40_repeat_dom_sf"/>
</dbReference>
<evidence type="ECO:0000313" key="1">
    <source>
        <dbReference type="EMBL" id="KAF6216428.1"/>
    </source>
</evidence>
<dbReference type="AlphaFoldDB" id="A0A8S9Y7E4"/>
<name>A0A8S9Y7E4_APOLU</name>
<dbReference type="OrthoDB" id="19493at2759"/>
<comment type="caution">
    <text evidence="1">The sequence shown here is derived from an EMBL/GenBank/DDBJ whole genome shotgun (WGS) entry which is preliminary data.</text>
</comment>